<evidence type="ECO:0000313" key="2">
    <source>
        <dbReference type="Proteomes" id="UP000828048"/>
    </source>
</evidence>
<name>A0ACB7YYY3_9ERIC</name>
<organism evidence="1 2">
    <name type="scientific">Vaccinium darrowii</name>
    <dbReference type="NCBI Taxonomy" id="229202"/>
    <lineage>
        <taxon>Eukaryota</taxon>
        <taxon>Viridiplantae</taxon>
        <taxon>Streptophyta</taxon>
        <taxon>Embryophyta</taxon>
        <taxon>Tracheophyta</taxon>
        <taxon>Spermatophyta</taxon>
        <taxon>Magnoliopsida</taxon>
        <taxon>eudicotyledons</taxon>
        <taxon>Gunneridae</taxon>
        <taxon>Pentapetalae</taxon>
        <taxon>asterids</taxon>
        <taxon>Ericales</taxon>
        <taxon>Ericaceae</taxon>
        <taxon>Vaccinioideae</taxon>
        <taxon>Vaccinieae</taxon>
        <taxon>Vaccinium</taxon>
    </lineage>
</organism>
<sequence length="171" mass="19752">MRSYESKRVPNTFPAGLKFPPSVTRLTLQRTLLKWEELSLLQTLPSLEVLKLLDGACCGPVWDTSELEEGFSQLKYLCLKYLDIEKWEASEDQFPLLEVLRVGKCPNLEQIPMDFANIMELRELELWHSSCSAEESARKIQVERKNKNGDDDCLNLLFEDNGSDHISIFFH</sequence>
<dbReference type="EMBL" id="CM037153">
    <property type="protein sequence ID" value="KAH7858732.1"/>
    <property type="molecule type" value="Genomic_DNA"/>
</dbReference>
<accession>A0ACB7YYY3</accession>
<evidence type="ECO:0000313" key="1">
    <source>
        <dbReference type="EMBL" id="KAH7858732.1"/>
    </source>
</evidence>
<reference evidence="1 2" key="1">
    <citation type="journal article" date="2021" name="Hortic Res">
        <title>High-quality reference genome and annotation aids understanding of berry development for evergreen blueberry (Vaccinium darrowii).</title>
        <authorList>
            <person name="Yu J."/>
            <person name="Hulse-Kemp A.M."/>
            <person name="Babiker E."/>
            <person name="Staton M."/>
        </authorList>
    </citation>
    <scope>NUCLEOTIDE SEQUENCE [LARGE SCALE GENOMIC DNA]</scope>
    <source>
        <strain evidence="2">cv. NJ 8807/NJ 8810</strain>
        <tissue evidence="1">Young leaf</tissue>
    </source>
</reference>
<keyword evidence="2" id="KW-1185">Reference proteome</keyword>
<comment type="caution">
    <text evidence="1">The sequence shown here is derived from an EMBL/GenBank/DDBJ whole genome shotgun (WGS) entry which is preliminary data.</text>
</comment>
<dbReference type="Proteomes" id="UP000828048">
    <property type="component" value="Chromosome 3"/>
</dbReference>
<gene>
    <name evidence="1" type="ORF">Vadar_027264</name>
</gene>
<proteinExistence type="predicted"/>
<protein>
    <submittedName>
        <fullName evidence="1">Uncharacterized protein</fullName>
    </submittedName>
</protein>